<dbReference type="GO" id="GO:0005829">
    <property type="term" value="C:cytosol"/>
    <property type="evidence" value="ECO:0007669"/>
    <property type="project" value="TreeGrafter"/>
</dbReference>
<dbReference type="EMBL" id="CADCXU010009068">
    <property type="protein sequence ID" value="CAA9999882.1"/>
    <property type="molecule type" value="Genomic_DNA"/>
</dbReference>
<reference evidence="4 5" key="1">
    <citation type="submission" date="2020-02" db="EMBL/GenBank/DDBJ databases">
        <authorList>
            <person name="Ferguson B K."/>
        </authorList>
    </citation>
    <scope>NUCLEOTIDE SEQUENCE [LARGE SCALE GENOMIC DNA]</scope>
</reference>
<gene>
    <name evidence="4" type="ORF">NTEN_LOCUS6109</name>
</gene>
<dbReference type="InterPro" id="IPR010357">
    <property type="entry name" value="TXNDC17_dom"/>
</dbReference>
<evidence type="ECO:0000256" key="2">
    <source>
        <dbReference type="ARBA" id="ARBA00016949"/>
    </source>
</evidence>
<dbReference type="GO" id="GO:0047134">
    <property type="term" value="F:protein-disulfide reductase [NAD(P)H] activity"/>
    <property type="evidence" value="ECO:0007669"/>
    <property type="project" value="InterPro"/>
</dbReference>
<evidence type="ECO:0000259" key="3">
    <source>
        <dbReference type="Pfam" id="PF06110"/>
    </source>
</evidence>
<evidence type="ECO:0000313" key="4">
    <source>
        <dbReference type="EMBL" id="CAA9999882.1"/>
    </source>
</evidence>
<dbReference type="OrthoDB" id="78947at2759"/>
<evidence type="ECO:0000313" key="5">
    <source>
        <dbReference type="Proteomes" id="UP000479000"/>
    </source>
</evidence>
<dbReference type="InterPro" id="IPR045108">
    <property type="entry name" value="TXNDC17-like"/>
</dbReference>
<sequence length="128" mass="14828">MSVVKHQETDFTNVLNLAKSLNDSENHVYLLFMASQQEDGVRWCPDCVKAEPIIDQHLEEAQLKKNVNLIVVDLEKTNLRDPSNPFATSDEFKLKKVPTLMEWKGEKQLIEEECWDKDLLKSLFKPVV</sequence>
<evidence type="ECO:0000256" key="1">
    <source>
        <dbReference type="ARBA" id="ARBA00008987"/>
    </source>
</evidence>
<dbReference type="PANTHER" id="PTHR12452:SF0">
    <property type="entry name" value="THIOREDOXIN DOMAIN-CONTAINING PROTEIN 17"/>
    <property type="match status" value="1"/>
</dbReference>
<dbReference type="InterPro" id="IPR036249">
    <property type="entry name" value="Thioredoxin-like_sf"/>
</dbReference>
<dbReference type="SUPFAM" id="SSF52833">
    <property type="entry name" value="Thioredoxin-like"/>
    <property type="match status" value="1"/>
</dbReference>
<dbReference type="Pfam" id="PF06110">
    <property type="entry name" value="TXD17-like_Trx"/>
    <property type="match status" value="1"/>
</dbReference>
<comment type="similarity">
    <text evidence="1">Belongs to the thioredoxin family.</text>
</comment>
<feature type="domain" description="Thioredoxin" evidence="3">
    <location>
        <begin position="11"/>
        <end position="125"/>
    </location>
</feature>
<keyword evidence="5" id="KW-1185">Reference proteome</keyword>
<proteinExistence type="inferred from homology"/>
<dbReference type="PANTHER" id="PTHR12452">
    <property type="entry name" value="42-9-9 PROTEIN-RELATED"/>
    <property type="match status" value="1"/>
</dbReference>
<name>A0A6H5GBV7_9HEMI</name>
<dbReference type="Proteomes" id="UP000479000">
    <property type="component" value="Unassembled WGS sequence"/>
</dbReference>
<organism evidence="4 5">
    <name type="scientific">Nesidiocoris tenuis</name>
    <dbReference type="NCBI Taxonomy" id="355587"/>
    <lineage>
        <taxon>Eukaryota</taxon>
        <taxon>Metazoa</taxon>
        <taxon>Ecdysozoa</taxon>
        <taxon>Arthropoda</taxon>
        <taxon>Hexapoda</taxon>
        <taxon>Insecta</taxon>
        <taxon>Pterygota</taxon>
        <taxon>Neoptera</taxon>
        <taxon>Paraneoptera</taxon>
        <taxon>Hemiptera</taxon>
        <taxon>Heteroptera</taxon>
        <taxon>Panheteroptera</taxon>
        <taxon>Cimicomorpha</taxon>
        <taxon>Miridae</taxon>
        <taxon>Dicyphina</taxon>
        <taxon>Nesidiocoris</taxon>
    </lineage>
</organism>
<dbReference type="AlphaFoldDB" id="A0A6H5GBV7"/>
<protein>
    <recommendedName>
        <fullName evidence="2">Thioredoxin domain-containing protein 17</fullName>
    </recommendedName>
</protein>
<accession>A0A6H5GBV7</accession>
<dbReference type="Gene3D" id="3.40.30.10">
    <property type="entry name" value="Glutaredoxin"/>
    <property type="match status" value="1"/>
</dbReference>